<reference evidence="2" key="1">
    <citation type="journal article" date="2017" name="Genome Biol.">
        <title>Comparative genomics reveals high biological diversity and specific adaptations in the industrially and medically important fungal genus Aspergillus.</title>
        <authorList>
            <person name="de Vries R.P."/>
            <person name="Riley R."/>
            <person name="Wiebenga A."/>
            <person name="Aguilar-Osorio G."/>
            <person name="Amillis S."/>
            <person name="Uchima C.A."/>
            <person name="Anderluh G."/>
            <person name="Asadollahi M."/>
            <person name="Askin M."/>
            <person name="Barry K."/>
            <person name="Battaglia E."/>
            <person name="Bayram O."/>
            <person name="Benocci T."/>
            <person name="Braus-Stromeyer S.A."/>
            <person name="Caldana C."/>
            <person name="Canovas D."/>
            <person name="Cerqueira G.C."/>
            <person name="Chen F."/>
            <person name="Chen W."/>
            <person name="Choi C."/>
            <person name="Clum A."/>
            <person name="Dos Santos R.A."/>
            <person name="Damasio A.R."/>
            <person name="Diallinas G."/>
            <person name="Emri T."/>
            <person name="Fekete E."/>
            <person name="Flipphi M."/>
            <person name="Freyberg S."/>
            <person name="Gallo A."/>
            <person name="Gournas C."/>
            <person name="Habgood R."/>
            <person name="Hainaut M."/>
            <person name="Harispe M.L."/>
            <person name="Henrissat B."/>
            <person name="Hilden K.S."/>
            <person name="Hope R."/>
            <person name="Hossain A."/>
            <person name="Karabika E."/>
            <person name="Karaffa L."/>
            <person name="Karanyi Z."/>
            <person name="Krasevec N."/>
            <person name="Kuo A."/>
            <person name="Kusch H."/>
            <person name="LaButti K."/>
            <person name="Lagendijk E.L."/>
            <person name="Lapidus A."/>
            <person name="Levasseur A."/>
            <person name="Lindquist E."/>
            <person name="Lipzen A."/>
            <person name="Logrieco A.F."/>
            <person name="MacCabe A."/>
            <person name="Maekelae M.R."/>
            <person name="Malavazi I."/>
            <person name="Melin P."/>
            <person name="Meyer V."/>
            <person name="Mielnichuk N."/>
            <person name="Miskei M."/>
            <person name="Molnar A.P."/>
            <person name="Mule G."/>
            <person name="Ngan C.Y."/>
            <person name="Orejas M."/>
            <person name="Orosz E."/>
            <person name="Ouedraogo J.P."/>
            <person name="Overkamp K.M."/>
            <person name="Park H.-S."/>
            <person name="Perrone G."/>
            <person name="Piumi F."/>
            <person name="Punt P.J."/>
            <person name="Ram A.F."/>
            <person name="Ramon A."/>
            <person name="Rauscher S."/>
            <person name="Record E."/>
            <person name="Riano-Pachon D.M."/>
            <person name="Robert V."/>
            <person name="Roehrig J."/>
            <person name="Ruller R."/>
            <person name="Salamov A."/>
            <person name="Salih N.S."/>
            <person name="Samson R.A."/>
            <person name="Sandor E."/>
            <person name="Sanguinetti M."/>
            <person name="Schuetze T."/>
            <person name="Sepcic K."/>
            <person name="Shelest E."/>
            <person name="Sherlock G."/>
            <person name="Sophianopoulou V."/>
            <person name="Squina F.M."/>
            <person name="Sun H."/>
            <person name="Susca A."/>
            <person name="Todd R.B."/>
            <person name="Tsang A."/>
            <person name="Unkles S.E."/>
            <person name="van de Wiele N."/>
            <person name="van Rossen-Uffink D."/>
            <person name="Oliveira J.V."/>
            <person name="Vesth T.C."/>
            <person name="Visser J."/>
            <person name="Yu J.-H."/>
            <person name="Zhou M."/>
            <person name="Andersen M.R."/>
            <person name="Archer D.B."/>
            <person name="Baker S.E."/>
            <person name="Benoit I."/>
            <person name="Brakhage A.A."/>
            <person name="Braus G.H."/>
            <person name="Fischer R."/>
            <person name="Frisvad J.C."/>
            <person name="Goldman G.H."/>
            <person name="Houbraken J."/>
            <person name="Oakley B."/>
            <person name="Pocsi I."/>
            <person name="Scazzocchio C."/>
            <person name="Seiboth B."/>
            <person name="vanKuyk P.A."/>
            <person name="Wortman J."/>
            <person name="Dyer P.S."/>
            <person name="Grigoriev I.V."/>
        </authorList>
    </citation>
    <scope>NUCLEOTIDE SEQUENCE [LARGE SCALE GENOMIC DNA]</scope>
    <source>
        <strain evidence="2">DTO 134E9</strain>
    </source>
</reference>
<dbReference type="AlphaFoldDB" id="A0A1L9R959"/>
<dbReference type="Proteomes" id="UP000184383">
    <property type="component" value="Unassembled WGS sequence"/>
</dbReference>
<proteinExistence type="predicted"/>
<dbReference type="GeneID" id="63754874"/>
<dbReference type="InterPro" id="IPR036047">
    <property type="entry name" value="F-box-like_dom_sf"/>
</dbReference>
<sequence>MAHPALQIPEILEQILLDVDMRTLLVSAQRVSQHWNTVISQSQPLQQALFFQPVQNKQQTRIRNPLLEELFWHPDADPQPDLGIPSLKFKVRVPYQDRVFAHRNASWQRMLIQQPPTSKIGFFMGSQNTAYYSNKTIWMMDFYNSSHQTKKEHLRMGDFYAPMRGRGLQCTDDKWILFNRDAETHQECLKSECDVMMARALGECDIVITAWFIAGVVAPRIRERRSDSFMQWVDWLLDEHLDYKPRMKVMNAEDR</sequence>
<dbReference type="OrthoDB" id="3800738at2759"/>
<organism evidence="1 2">
    <name type="scientific">Aspergillus wentii DTO 134E9</name>
    <dbReference type="NCBI Taxonomy" id="1073089"/>
    <lineage>
        <taxon>Eukaryota</taxon>
        <taxon>Fungi</taxon>
        <taxon>Dikarya</taxon>
        <taxon>Ascomycota</taxon>
        <taxon>Pezizomycotina</taxon>
        <taxon>Eurotiomycetes</taxon>
        <taxon>Eurotiomycetidae</taxon>
        <taxon>Eurotiales</taxon>
        <taxon>Aspergillaceae</taxon>
        <taxon>Aspergillus</taxon>
        <taxon>Aspergillus subgen. Cremei</taxon>
    </lineage>
</organism>
<dbReference type="EMBL" id="KV878216">
    <property type="protein sequence ID" value="OJJ31456.1"/>
    <property type="molecule type" value="Genomic_DNA"/>
</dbReference>
<name>A0A1L9R959_ASPWE</name>
<protein>
    <recommendedName>
        <fullName evidence="3">F-box domain-containing protein</fullName>
    </recommendedName>
</protein>
<keyword evidence="2" id="KW-1185">Reference proteome</keyword>
<gene>
    <name evidence="1" type="ORF">ASPWEDRAFT_692155</name>
</gene>
<dbReference type="RefSeq" id="XP_040685133.1">
    <property type="nucleotide sequence ID" value="XM_040839026.1"/>
</dbReference>
<dbReference type="STRING" id="1073089.A0A1L9R959"/>
<evidence type="ECO:0008006" key="3">
    <source>
        <dbReference type="Google" id="ProtNLM"/>
    </source>
</evidence>
<evidence type="ECO:0000313" key="2">
    <source>
        <dbReference type="Proteomes" id="UP000184383"/>
    </source>
</evidence>
<evidence type="ECO:0000313" key="1">
    <source>
        <dbReference type="EMBL" id="OJJ31456.1"/>
    </source>
</evidence>
<dbReference type="SUPFAM" id="SSF81383">
    <property type="entry name" value="F-box domain"/>
    <property type="match status" value="1"/>
</dbReference>
<accession>A0A1L9R959</accession>
<dbReference type="VEuPathDB" id="FungiDB:ASPWEDRAFT_692155"/>